<name>A0A1G8KIU3_9ACTN</name>
<dbReference type="Proteomes" id="UP000198923">
    <property type="component" value="Unassembled WGS sequence"/>
</dbReference>
<feature type="region of interest" description="Disordered" evidence="1">
    <location>
        <begin position="1"/>
        <end position="41"/>
    </location>
</feature>
<protein>
    <submittedName>
        <fullName evidence="2">Uncharacterized protein</fullName>
    </submittedName>
</protein>
<gene>
    <name evidence="2" type="ORF">SAMN05421505_15118</name>
</gene>
<dbReference type="EMBL" id="FNCN01000051">
    <property type="protein sequence ID" value="SDI43305.1"/>
    <property type="molecule type" value="Genomic_DNA"/>
</dbReference>
<proteinExistence type="predicted"/>
<dbReference type="AlphaFoldDB" id="A0A1G8KIU3"/>
<organism evidence="2 3">
    <name type="scientific">Sinosporangium album</name>
    <dbReference type="NCBI Taxonomy" id="504805"/>
    <lineage>
        <taxon>Bacteria</taxon>
        <taxon>Bacillati</taxon>
        <taxon>Actinomycetota</taxon>
        <taxon>Actinomycetes</taxon>
        <taxon>Streptosporangiales</taxon>
        <taxon>Streptosporangiaceae</taxon>
        <taxon>Sinosporangium</taxon>
    </lineage>
</organism>
<accession>A0A1G8KIU3</accession>
<evidence type="ECO:0000313" key="3">
    <source>
        <dbReference type="Proteomes" id="UP000198923"/>
    </source>
</evidence>
<evidence type="ECO:0000256" key="1">
    <source>
        <dbReference type="SAM" id="MobiDB-lite"/>
    </source>
</evidence>
<sequence>MTQPVKVRRPTGQEGRKIQRISLRQRRSGASGEVSGGDPGTRAAVTLALVSGLQMSVLAGRHTGEEAVALLTEHLDEVFR</sequence>
<reference evidence="2 3" key="1">
    <citation type="submission" date="2016-10" db="EMBL/GenBank/DDBJ databases">
        <authorList>
            <person name="de Groot N.N."/>
        </authorList>
    </citation>
    <scope>NUCLEOTIDE SEQUENCE [LARGE SCALE GENOMIC DNA]</scope>
    <source>
        <strain evidence="2 3">CPCC 201354</strain>
    </source>
</reference>
<evidence type="ECO:0000313" key="2">
    <source>
        <dbReference type="EMBL" id="SDI43305.1"/>
    </source>
</evidence>
<keyword evidence="3" id="KW-1185">Reference proteome</keyword>